<dbReference type="InterPro" id="IPR022796">
    <property type="entry name" value="Chloroa_b-bind"/>
</dbReference>
<dbReference type="Pfam" id="PF00504">
    <property type="entry name" value="Chloroa_b-bind"/>
    <property type="match status" value="1"/>
</dbReference>
<protein>
    <recommendedName>
        <fullName evidence="8">Light harvesting protein</fullName>
    </recommendedName>
</protein>
<dbReference type="KEGG" id="ehx:EMIHUDRAFT_413829"/>
<evidence type="ECO:0000313" key="6">
    <source>
        <dbReference type="EnsemblProtists" id="EOD24660"/>
    </source>
</evidence>
<dbReference type="SUPFAM" id="SSF103511">
    <property type="entry name" value="Chlorophyll a-b binding protein"/>
    <property type="match status" value="1"/>
</dbReference>
<keyword evidence="2" id="KW-0150">Chloroplast</keyword>
<feature type="binding site" description="axial binding residue" evidence="5">
    <location>
        <position position="77"/>
    </location>
    <ligand>
        <name>chlorophyll b</name>
        <dbReference type="ChEBI" id="CHEBI:61721"/>
        <label>1</label>
    </ligand>
    <ligandPart>
        <name>Mg</name>
        <dbReference type="ChEBI" id="CHEBI:25107"/>
    </ligandPart>
</feature>
<evidence type="ECO:0000256" key="5">
    <source>
        <dbReference type="PIRSR" id="PIRSR601344-1"/>
    </source>
</evidence>
<keyword evidence="4" id="KW-0934">Plastid</keyword>
<evidence type="ECO:0008006" key="8">
    <source>
        <dbReference type="Google" id="ProtNLM"/>
    </source>
</evidence>
<accession>A0A0D3JMC5</accession>
<keyword evidence="5" id="KW-0157">Chromophore</keyword>
<feature type="binding site" evidence="5">
    <location>
        <position position="72"/>
    </location>
    <ligand>
        <name>chlorophyll a</name>
        <dbReference type="ChEBI" id="CHEBI:58416"/>
        <label>1</label>
    </ligand>
</feature>
<feature type="binding site" evidence="5">
    <location>
        <position position="175"/>
    </location>
    <ligand>
        <name>chlorophyll a</name>
        <dbReference type="ChEBI" id="CHEBI:58416"/>
        <label>1</label>
    </ligand>
</feature>
<evidence type="ECO:0000256" key="4">
    <source>
        <dbReference type="ARBA" id="ARBA00022640"/>
    </source>
</evidence>
<dbReference type="GO" id="GO:0016168">
    <property type="term" value="F:chlorophyll binding"/>
    <property type="evidence" value="ECO:0007669"/>
    <property type="project" value="UniProtKB-KW"/>
</dbReference>
<dbReference type="RefSeq" id="XP_005777089.1">
    <property type="nucleotide sequence ID" value="XM_005777032.1"/>
</dbReference>
<dbReference type="GeneID" id="17270207"/>
<keyword evidence="7" id="KW-1185">Reference proteome</keyword>
<evidence type="ECO:0000256" key="2">
    <source>
        <dbReference type="ARBA" id="ARBA00022528"/>
    </source>
</evidence>
<proteinExistence type="predicted"/>
<keyword evidence="5" id="KW-0148">Chlorophyll</keyword>
<evidence type="ECO:0000313" key="7">
    <source>
        <dbReference type="Proteomes" id="UP000013827"/>
    </source>
</evidence>
<dbReference type="GO" id="GO:0009507">
    <property type="term" value="C:chloroplast"/>
    <property type="evidence" value="ECO:0007669"/>
    <property type="project" value="UniProtKB-SubCell"/>
</dbReference>
<feature type="binding site" evidence="5">
    <location>
        <position position="75"/>
    </location>
    <ligand>
        <name>chlorophyll a</name>
        <dbReference type="ChEBI" id="CHEBI:58416"/>
        <label>1</label>
    </ligand>
</feature>
<organism evidence="6 7">
    <name type="scientific">Emiliania huxleyi (strain CCMP1516)</name>
    <dbReference type="NCBI Taxonomy" id="280463"/>
    <lineage>
        <taxon>Eukaryota</taxon>
        <taxon>Haptista</taxon>
        <taxon>Haptophyta</taxon>
        <taxon>Prymnesiophyceae</taxon>
        <taxon>Isochrysidales</taxon>
        <taxon>Noelaerhabdaceae</taxon>
        <taxon>Emiliania</taxon>
    </lineage>
</organism>
<comment type="subcellular location">
    <subcellularLocation>
        <location evidence="1">Plastid</location>
        <location evidence="1">Chloroplast</location>
    </subcellularLocation>
</comment>
<evidence type="ECO:0000256" key="3">
    <source>
        <dbReference type="ARBA" id="ARBA00022531"/>
    </source>
</evidence>
<dbReference type="Proteomes" id="UP000013827">
    <property type="component" value="Unassembled WGS sequence"/>
</dbReference>
<dbReference type="Gene3D" id="1.10.3460.10">
    <property type="entry name" value="Chlorophyll a/b binding protein domain"/>
    <property type="match status" value="2"/>
</dbReference>
<dbReference type="STRING" id="2903.R1ED82"/>
<evidence type="ECO:0000256" key="1">
    <source>
        <dbReference type="ARBA" id="ARBA00004229"/>
    </source>
</evidence>
<feature type="binding site" evidence="5">
    <location>
        <position position="187"/>
    </location>
    <ligand>
        <name>chlorophyll a</name>
        <dbReference type="ChEBI" id="CHEBI:58416"/>
        <label>1</label>
    </ligand>
</feature>
<feature type="binding site" evidence="5">
    <location>
        <position position="170"/>
    </location>
    <ligand>
        <name>chlorophyll a</name>
        <dbReference type="ChEBI" id="CHEBI:58416"/>
        <label>1</label>
    </ligand>
</feature>
<name>A0A0D3JMC5_EMIH1</name>
<dbReference type="EnsemblProtists" id="EOD24660">
    <property type="protein sequence ID" value="EOD24660"/>
    <property type="gene ID" value="EMIHUDRAFT_413829"/>
</dbReference>
<dbReference type="HOGENOM" id="CLU_057943_3_2_1"/>
<reference evidence="6" key="2">
    <citation type="submission" date="2024-10" db="UniProtKB">
        <authorList>
            <consortium name="EnsemblProtists"/>
        </authorList>
    </citation>
    <scope>IDENTIFICATION</scope>
</reference>
<sequence>MLSLALSPLSLSGLAPRSAVSSSRVAAPQMVQSKSMPMMEAPEHLQGMVGNVDFDPLGLSSPNNIKWMREAELKHGRMSMLAWTGYVAVDLGLRFPGARYAELNSFNAHDVVAKKELFLLLLWVGTFETIGASQIYDMSIDQSERKPGDFGFDPLRLLKSPEAPKYYEAELVHGRAAMLAFSAVVTQSALGNTAFPYF</sequence>
<dbReference type="PANTHER" id="PTHR21649">
    <property type="entry name" value="CHLOROPHYLL A/B BINDING PROTEIN"/>
    <property type="match status" value="1"/>
</dbReference>
<keyword evidence="3" id="KW-0602">Photosynthesis</keyword>
<feature type="binding site" evidence="5">
    <location>
        <position position="60"/>
    </location>
    <ligand>
        <name>chlorophyll a</name>
        <dbReference type="ChEBI" id="CHEBI:58416"/>
        <label>1</label>
    </ligand>
</feature>
<dbReference type="GO" id="GO:0009765">
    <property type="term" value="P:photosynthesis, light harvesting"/>
    <property type="evidence" value="ECO:0007669"/>
    <property type="project" value="InterPro"/>
</dbReference>
<dbReference type="OMA" id="QHARWAM"/>
<dbReference type="AlphaFoldDB" id="A0A0D3JMC5"/>
<reference evidence="7" key="1">
    <citation type="journal article" date="2013" name="Nature">
        <title>Pan genome of the phytoplankton Emiliania underpins its global distribution.</title>
        <authorList>
            <person name="Read B.A."/>
            <person name="Kegel J."/>
            <person name="Klute M.J."/>
            <person name="Kuo A."/>
            <person name="Lefebvre S.C."/>
            <person name="Maumus F."/>
            <person name="Mayer C."/>
            <person name="Miller J."/>
            <person name="Monier A."/>
            <person name="Salamov A."/>
            <person name="Young J."/>
            <person name="Aguilar M."/>
            <person name="Claverie J.M."/>
            <person name="Frickenhaus S."/>
            <person name="Gonzalez K."/>
            <person name="Herman E.K."/>
            <person name="Lin Y.C."/>
            <person name="Napier J."/>
            <person name="Ogata H."/>
            <person name="Sarno A.F."/>
            <person name="Shmutz J."/>
            <person name="Schroeder D."/>
            <person name="de Vargas C."/>
            <person name="Verret F."/>
            <person name="von Dassow P."/>
            <person name="Valentin K."/>
            <person name="Van de Peer Y."/>
            <person name="Wheeler G."/>
            <person name="Dacks J.B."/>
            <person name="Delwiche C.F."/>
            <person name="Dyhrman S.T."/>
            <person name="Glockner G."/>
            <person name="John U."/>
            <person name="Richards T."/>
            <person name="Worden A.Z."/>
            <person name="Zhang X."/>
            <person name="Grigoriev I.V."/>
            <person name="Allen A.E."/>
            <person name="Bidle K."/>
            <person name="Borodovsky M."/>
            <person name="Bowler C."/>
            <person name="Brownlee C."/>
            <person name="Cock J.M."/>
            <person name="Elias M."/>
            <person name="Gladyshev V.N."/>
            <person name="Groth M."/>
            <person name="Guda C."/>
            <person name="Hadaegh A."/>
            <person name="Iglesias-Rodriguez M.D."/>
            <person name="Jenkins J."/>
            <person name="Jones B.M."/>
            <person name="Lawson T."/>
            <person name="Leese F."/>
            <person name="Lindquist E."/>
            <person name="Lobanov A."/>
            <person name="Lomsadze A."/>
            <person name="Malik S.B."/>
            <person name="Marsh M.E."/>
            <person name="Mackinder L."/>
            <person name="Mock T."/>
            <person name="Mueller-Roeber B."/>
            <person name="Pagarete A."/>
            <person name="Parker M."/>
            <person name="Probert I."/>
            <person name="Quesneville H."/>
            <person name="Raines C."/>
            <person name="Rensing S.A."/>
            <person name="Riano-Pachon D.M."/>
            <person name="Richier S."/>
            <person name="Rokitta S."/>
            <person name="Shiraiwa Y."/>
            <person name="Soanes D.M."/>
            <person name="van der Giezen M."/>
            <person name="Wahlund T.M."/>
            <person name="Williams B."/>
            <person name="Wilson W."/>
            <person name="Wolfe G."/>
            <person name="Wurch L.L."/>
        </authorList>
    </citation>
    <scope>NUCLEOTIDE SEQUENCE</scope>
</reference>
<dbReference type="InterPro" id="IPR001344">
    <property type="entry name" value="Chloro_AB-bd_pln"/>
</dbReference>
<dbReference type="PaxDb" id="2903-EOD24660"/>
<dbReference type="GO" id="GO:0016020">
    <property type="term" value="C:membrane"/>
    <property type="evidence" value="ECO:0007669"/>
    <property type="project" value="InterPro"/>
</dbReference>